<evidence type="ECO:0000313" key="1">
    <source>
        <dbReference type="EMBL" id="KUL24831.1"/>
    </source>
</evidence>
<protein>
    <submittedName>
        <fullName evidence="1">Uncharacterized protein</fullName>
    </submittedName>
</protein>
<gene>
    <name evidence="1" type="ORF">ADL15_41790</name>
</gene>
<organism evidence="1 2">
    <name type="scientific">Actinoplanes awajinensis subsp. mycoplanecinus</name>
    <dbReference type="NCBI Taxonomy" id="135947"/>
    <lineage>
        <taxon>Bacteria</taxon>
        <taxon>Bacillati</taxon>
        <taxon>Actinomycetota</taxon>
        <taxon>Actinomycetes</taxon>
        <taxon>Micromonosporales</taxon>
        <taxon>Micromonosporaceae</taxon>
        <taxon>Actinoplanes</taxon>
    </lineage>
</organism>
<keyword evidence="2" id="KW-1185">Reference proteome</keyword>
<dbReference type="SUPFAM" id="SSF50969">
    <property type="entry name" value="YVTN repeat-like/Quinoprotein amine dehydrogenase"/>
    <property type="match status" value="1"/>
</dbReference>
<reference evidence="1 2" key="1">
    <citation type="submission" date="2015-10" db="EMBL/GenBank/DDBJ databases">
        <authorList>
            <person name="Gilbert D.G."/>
        </authorList>
    </citation>
    <scope>NUCLEOTIDE SEQUENCE [LARGE SCALE GENOMIC DNA]</scope>
    <source>
        <strain evidence="1 2">NRRL B-16712</strain>
    </source>
</reference>
<accession>A0A101JDS9</accession>
<evidence type="ECO:0000313" key="2">
    <source>
        <dbReference type="Proteomes" id="UP000053244"/>
    </source>
</evidence>
<dbReference type="EMBL" id="LLZH01000318">
    <property type="protein sequence ID" value="KUL24831.1"/>
    <property type="molecule type" value="Genomic_DNA"/>
</dbReference>
<name>A0A101JDS9_9ACTN</name>
<comment type="caution">
    <text evidence="1">The sequence shown here is derived from an EMBL/GenBank/DDBJ whole genome shotgun (WGS) entry which is preliminary data.</text>
</comment>
<dbReference type="Proteomes" id="UP000053244">
    <property type="component" value="Unassembled WGS sequence"/>
</dbReference>
<sequence>MLTNMIESPLPAEAGTVLDLAPGGAPGSWLTLDDTGRVGRWDIGSGTWRHLATAARKGQLRLHADPAGRFAAVVEDHGRYGTVLDLGTGLATTELDGGDHHAEHVPFAFRFLERDGRALAVHRTAWNRLDVSDVTTGELLTAGEQDLDYFHGELHLSPGADRLLDDGWVWHPVGVPVVWSLDGGLPGNRLDVCAREYYWGHAMTWIGDDLVAIEGIGDDDEDMAPGARIFDVTGAGDAVEVTTIPGPTGRFFSDGRRLFSSDEAGLRAWDPRTGDLLATEPGFAPTHHDAVHRVLLSLGGDRRVRAATYF</sequence>
<proteinExistence type="predicted"/>
<dbReference type="RefSeq" id="WP_067704250.1">
    <property type="nucleotide sequence ID" value="NZ_LLZH01000318.1"/>
</dbReference>
<dbReference type="InterPro" id="IPR011044">
    <property type="entry name" value="Quino_amine_DH_bsu"/>
</dbReference>
<dbReference type="AlphaFoldDB" id="A0A101JDS9"/>